<reference evidence="1 2" key="1">
    <citation type="journal article" date="2012" name="Science">
        <title>Ecological populations of bacteria act as socially cohesive units of antibiotic production and resistance.</title>
        <authorList>
            <person name="Cordero O.X."/>
            <person name="Wildschutte H."/>
            <person name="Kirkup B."/>
            <person name="Proehl S."/>
            <person name="Ngo L."/>
            <person name="Hussain F."/>
            <person name="Le Roux F."/>
            <person name="Mincer T."/>
            <person name="Polz M.F."/>
        </authorList>
    </citation>
    <scope>NUCLEOTIDE SEQUENCE [LARGE SCALE GENOMIC DNA]</scope>
    <source>
        <strain evidence="1 2">ZF-129</strain>
    </source>
</reference>
<evidence type="ECO:0000313" key="1">
    <source>
        <dbReference type="EMBL" id="OEE37301.1"/>
    </source>
</evidence>
<evidence type="ECO:0000313" key="2">
    <source>
        <dbReference type="Proteomes" id="UP000094741"/>
    </source>
</evidence>
<accession>A0A1E5BIP3</accession>
<dbReference type="STRING" id="1187848.A1QO_04135"/>
<proteinExistence type="predicted"/>
<dbReference type="EMBL" id="AJYQ02000020">
    <property type="protein sequence ID" value="OEE37301.1"/>
    <property type="molecule type" value="Genomic_DNA"/>
</dbReference>
<dbReference type="AlphaFoldDB" id="A0A1E5BIP3"/>
<gene>
    <name evidence="1" type="ORF">A1QO_04135</name>
</gene>
<dbReference type="Proteomes" id="UP000094741">
    <property type="component" value="Unassembled WGS sequence"/>
</dbReference>
<sequence>MDGKLLRSNEFKLRQKEMGEVKLTSSQKKSVQRLLNEGISKKAIRLVLGCSYEALKSVNL</sequence>
<evidence type="ECO:0008006" key="3">
    <source>
        <dbReference type="Google" id="ProtNLM"/>
    </source>
</evidence>
<organism evidence="1 2">
    <name type="scientific">Vibrio genomosp. F10 str. ZF-129</name>
    <dbReference type="NCBI Taxonomy" id="1187848"/>
    <lineage>
        <taxon>Bacteria</taxon>
        <taxon>Pseudomonadati</taxon>
        <taxon>Pseudomonadota</taxon>
        <taxon>Gammaproteobacteria</taxon>
        <taxon>Vibrionales</taxon>
        <taxon>Vibrionaceae</taxon>
        <taxon>Vibrio</taxon>
    </lineage>
</organism>
<protein>
    <recommendedName>
        <fullName evidence="3">Resolvase HTH domain-containing protein</fullName>
    </recommendedName>
</protein>
<comment type="caution">
    <text evidence="1">The sequence shown here is derived from an EMBL/GenBank/DDBJ whole genome shotgun (WGS) entry which is preliminary data.</text>
</comment>
<name>A0A1E5BIP3_9VIBR</name>
<dbReference type="RefSeq" id="WP_017041781.1">
    <property type="nucleotide sequence ID" value="NZ_AJYQ02000020.1"/>
</dbReference>